<dbReference type="EMBL" id="JABEBT010000079">
    <property type="protein sequence ID" value="KAF7633318.1"/>
    <property type="molecule type" value="Genomic_DNA"/>
</dbReference>
<feature type="transmembrane region" description="Helical" evidence="1">
    <location>
        <begin position="569"/>
        <end position="586"/>
    </location>
</feature>
<dbReference type="InterPro" id="IPR006954">
    <property type="entry name" value="Mlt-10-like"/>
</dbReference>
<feature type="transmembrane region" description="Helical" evidence="1">
    <location>
        <begin position="508"/>
        <end position="532"/>
    </location>
</feature>
<proteinExistence type="predicted"/>
<keyword evidence="1" id="KW-0472">Membrane</keyword>
<feature type="transmembrane region" description="Helical" evidence="1">
    <location>
        <begin position="544"/>
        <end position="563"/>
    </location>
</feature>
<keyword evidence="3" id="KW-1185">Reference proteome</keyword>
<sequence length="678" mass="78015">MFSIYKIIKFFHKNCIIYLIFFLFNFVLCCYSQDETGKLPKVTILKMSTEEGFKIYEQWINKAFASLLSAFLQAKINSNELPQQLPDNFSKCFLKTESIPSMIKCISQLLEGKFNEDKIYTKRFQRYINNKENKLKSSKNVYSDKDLNYDSFPNIKIKNCKDYILSESKRTQGLSPVGGLARILMANFIKRKNRGEIKLWQKTAEEIKELQLIKEKMNKKLKSQNIYEKVEAKQPLEKKILKLVNDGIRLSANLVDNKKEKVQKEARTNKVDLLSPRFLSVTESKTNDKISNLLSPSLFSLHDKGNGLEKELSLPKIMNATKLTGRDQQEWLNLIMESSGVNEQVENIKSSLSINRNPTKSFNQKEIEQRYENEFSGLYLTRKNVKEMYGDYEDRKIATWEELDKKFNERQRDELEKTGYSLLNEDQLKFLYGPNSPFNDSVTLTRLLKLINSKNKNNKSSRINQFIEEDIKKIAEMRSFDIRQHDVVLSPAYFRPAILNPTRTSQPFILSPFLFSPTILSPTIMGPAILSPRVFSPTILTPRIMTPLILSPFIFSTILLSPIIMQPFILSPGLINSVILSPFIMNPMIMSSQIMHPFILSPLVMTPGILNPSALSPLVLSPFVLNPQVWSPKFFSGLILSPYALSPVLMSPTYAYIVILSPICKINICIYLCFSFII</sequence>
<evidence type="ECO:0000256" key="1">
    <source>
        <dbReference type="SAM" id="Phobius"/>
    </source>
</evidence>
<keyword evidence="1" id="KW-0812">Transmembrane</keyword>
<comment type="caution">
    <text evidence="2">The sequence shown here is derived from an EMBL/GenBank/DDBJ whole genome shotgun (WGS) entry which is preliminary data.</text>
</comment>
<gene>
    <name evidence="2" type="ORF">Mgra_00007297</name>
</gene>
<dbReference type="AlphaFoldDB" id="A0A8S9ZJ29"/>
<dbReference type="OrthoDB" id="5917548at2759"/>
<protein>
    <submittedName>
        <fullName evidence="2">Uncharacterized protein</fullName>
    </submittedName>
</protein>
<dbReference type="Pfam" id="PF04870">
    <property type="entry name" value="Moulting_cycle"/>
    <property type="match status" value="1"/>
</dbReference>
<dbReference type="Proteomes" id="UP000605970">
    <property type="component" value="Unassembled WGS sequence"/>
</dbReference>
<evidence type="ECO:0000313" key="2">
    <source>
        <dbReference type="EMBL" id="KAF7633318.1"/>
    </source>
</evidence>
<reference evidence="2" key="1">
    <citation type="journal article" date="2020" name="Ecol. Evol.">
        <title>Genome structure and content of the rice root-knot nematode (Meloidogyne graminicola).</title>
        <authorList>
            <person name="Phan N.T."/>
            <person name="Danchin E.G.J."/>
            <person name="Klopp C."/>
            <person name="Perfus-Barbeoch L."/>
            <person name="Kozlowski D.K."/>
            <person name="Koutsovoulos G.D."/>
            <person name="Lopez-Roques C."/>
            <person name="Bouchez O."/>
            <person name="Zahm M."/>
            <person name="Besnard G."/>
            <person name="Bellafiore S."/>
        </authorList>
    </citation>
    <scope>NUCLEOTIDE SEQUENCE</scope>
    <source>
        <strain evidence="2">VN-18</strain>
    </source>
</reference>
<evidence type="ECO:0000313" key="3">
    <source>
        <dbReference type="Proteomes" id="UP000605970"/>
    </source>
</evidence>
<accession>A0A8S9ZJ29</accession>
<feature type="transmembrane region" description="Helical" evidence="1">
    <location>
        <begin position="654"/>
        <end position="677"/>
    </location>
</feature>
<name>A0A8S9ZJ29_9BILA</name>
<dbReference type="PANTHER" id="PTHR21523:SF37">
    <property type="entry name" value="MLT-TEN (MLT-10) RELATED"/>
    <property type="match status" value="1"/>
</dbReference>
<keyword evidence="1" id="KW-1133">Transmembrane helix</keyword>
<organism evidence="2 3">
    <name type="scientific">Meloidogyne graminicola</name>
    <dbReference type="NCBI Taxonomy" id="189291"/>
    <lineage>
        <taxon>Eukaryota</taxon>
        <taxon>Metazoa</taxon>
        <taxon>Ecdysozoa</taxon>
        <taxon>Nematoda</taxon>
        <taxon>Chromadorea</taxon>
        <taxon>Rhabditida</taxon>
        <taxon>Tylenchina</taxon>
        <taxon>Tylenchomorpha</taxon>
        <taxon>Tylenchoidea</taxon>
        <taxon>Meloidogynidae</taxon>
        <taxon>Meloidogyninae</taxon>
        <taxon>Meloidogyne</taxon>
    </lineage>
</organism>
<dbReference type="PANTHER" id="PTHR21523">
    <property type="match status" value="1"/>
</dbReference>